<dbReference type="AlphaFoldDB" id="A0A4U1GHK6"/>
<dbReference type="PROSITE" id="PS51257">
    <property type="entry name" value="PROKAR_LIPOPROTEIN"/>
    <property type="match status" value="1"/>
</dbReference>
<reference evidence="2 3" key="1">
    <citation type="submission" date="2019-04" db="EMBL/GenBank/DDBJ databases">
        <title>Pedobacter sp. RP-1-16 sp. nov., isolated from Arctic soil.</title>
        <authorList>
            <person name="Dahal R.H."/>
            <person name="Kim D.-U."/>
        </authorList>
    </citation>
    <scope>NUCLEOTIDE SEQUENCE [LARGE SCALE GENOMIC DNA]</scope>
    <source>
        <strain evidence="2 3">RP-1-16</strain>
    </source>
</reference>
<evidence type="ECO:0000313" key="3">
    <source>
        <dbReference type="Proteomes" id="UP000309594"/>
    </source>
</evidence>
<dbReference type="RefSeq" id="WP_136879207.1">
    <property type="nucleotide sequence ID" value="NZ_SWDX01000002.1"/>
</dbReference>
<sequence length="192" mass="21962">MRNFLYIVIVFFSISGCKPGVPKDIIQPDEMAKVLHDIHIADSYIGQVARPDSVKIIAAGYYKGIYKKYDIDSALYNKSMNYYYKEPKVLNDIYVKVTGQLTKEKDAIVKADSIFNANEIQKARLKMVRDSTRTADSTFWADFLLKDRTKLKKAKLTDTAKLSDSAKLKDTVKKSIDVIRLKMDYKGLKDLK</sequence>
<dbReference type="Pfam" id="PF14129">
    <property type="entry name" value="DUF4296"/>
    <property type="match status" value="1"/>
</dbReference>
<name>A0A4U1GHK6_9SPHI</name>
<dbReference type="Proteomes" id="UP000309594">
    <property type="component" value="Unassembled WGS sequence"/>
</dbReference>
<evidence type="ECO:0000259" key="1">
    <source>
        <dbReference type="Pfam" id="PF14129"/>
    </source>
</evidence>
<feature type="domain" description="DUF4296" evidence="1">
    <location>
        <begin position="22"/>
        <end position="106"/>
    </location>
</feature>
<protein>
    <submittedName>
        <fullName evidence="2">DUF4296 domain-containing protein</fullName>
    </submittedName>
</protein>
<organism evidence="2 3">
    <name type="scientific">Pedobacter hiemivivus</name>
    <dbReference type="NCBI Taxonomy" id="2530454"/>
    <lineage>
        <taxon>Bacteria</taxon>
        <taxon>Pseudomonadati</taxon>
        <taxon>Bacteroidota</taxon>
        <taxon>Sphingobacteriia</taxon>
        <taxon>Sphingobacteriales</taxon>
        <taxon>Sphingobacteriaceae</taxon>
        <taxon>Pedobacter</taxon>
    </lineage>
</organism>
<evidence type="ECO:0000313" key="2">
    <source>
        <dbReference type="EMBL" id="TKC63528.1"/>
    </source>
</evidence>
<dbReference type="InterPro" id="IPR025381">
    <property type="entry name" value="DUF4296"/>
</dbReference>
<comment type="caution">
    <text evidence="2">The sequence shown here is derived from an EMBL/GenBank/DDBJ whole genome shotgun (WGS) entry which is preliminary data.</text>
</comment>
<dbReference type="EMBL" id="SWDX01000002">
    <property type="protein sequence ID" value="TKC63528.1"/>
    <property type="molecule type" value="Genomic_DNA"/>
</dbReference>
<accession>A0A4U1GHK6</accession>
<gene>
    <name evidence="2" type="ORF">FBD94_03975</name>
</gene>
<proteinExistence type="predicted"/>